<comment type="caution">
    <text evidence="1">The sequence shown here is derived from an EMBL/GenBank/DDBJ whole genome shotgun (WGS) entry which is preliminary data.</text>
</comment>
<gene>
    <name evidence="1" type="ORF">CLV57_3065</name>
</gene>
<keyword evidence="2" id="KW-1185">Reference proteome</keyword>
<evidence type="ECO:0000313" key="1">
    <source>
        <dbReference type="EMBL" id="PJJ79926.1"/>
    </source>
</evidence>
<dbReference type="Proteomes" id="UP000242687">
    <property type="component" value="Unassembled WGS sequence"/>
</dbReference>
<organism evidence="1 2">
    <name type="scientific">Mucilaginibacter auburnensis</name>
    <dbReference type="NCBI Taxonomy" id="1457233"/>
    <lineage>
        <taxon>Bacteria</taxon>
        <taxon>Pseudomonadati</taxon>
        <taxon>Bacteroidota</taxon>
        <taxon>Sphingobacteriia</taxon>
        <taxon>Sphingobacteriales</taxon>
        <taxon>Sphingobacteriaceae</taxon>
        <taxon>Mucilaginibacter</taxon>
    </lineage>
</organism>
<dbReference type="EMBL" id="PGFJ01000002">
    <property type="protein sequence ID" value="PJJ79926.1"/>
    <property type="molecule type" value="Genomic_DNA"/>
</dbReference>
<name>A0A2H9VNM7_9SPHI</name>
<dbReference type="RefSeq" id="WP_100342230.1">
    <property type="nucleotide sequence ID" value="NZ_PGFJ01000002.1"/>
</dbReference>
<dbReference type="InterPro" id="IPR011466">
    <property type="entry name" value="DUF1572"/>
</dbReference>
<dbReference type="Pfam" id="PF07609">
    <property type="entry name" value="DUF1572"/>
    <property type="match status" value="1"/>
</dbReference>
<reference evidence="1 2" key="1">
    <citation type="submission" date="2017-11" db="EMBL/GenBank/DDBJ databases">
        <title>Genomic Encyclopedia of Archaeal and Bacterial Type Strains, Phase II (KMG-II): From Individual Species to Whole Genera.</title>
        <authorList>
            <person name="Goeker M."/>
        </authorList>
    </citation>
    <scope>NUCLEOTIDE SEQUENCE [LARGE SCALE GENOMIC DNA]</scope>
    <source>
        <strain evidence="1 2">DSM 28175</strain>
    </source>
</reference>
<sequence length="178" mass="21182">MEDYLKSAIKQFEYHKGVAERTFEQLRDEDLFWQYNEESNSIAIIVQHLHGNMLSRWTDFLTTDGDKPWRDRDGEFEQNISNRKEFLQKWNEGWNCLLSALKALTPDDWGKTVYIRHEPHKVVDAINRQLAHVPYHIGQIVLIGKMRAEHWKSLTVPKGQSKQFYQQMADKYRTNNSK</sequence>
<dbReference type="InterPro" id="IPR034660">
    <property type="entry name" value="DinB/YfiT-like"/>
</dbReference>
<dbReference type="Gene3D" id="1.20.120.450">
    <property type="entry name" value="dinb family like domain"/>
    <property type="match status" value="1"/>
</dbReference>
<protein>
    <submittedName>
        <fullName evidence="1">Uncharacterized protein DUF1572</fullName>
    </submittedName>
</protein>
<accession>A0A2H9VNM7</accession>
<proteinExistence type="predicted"/>
<evidence type="ECO:0000313" key="2">
    <source>
        <dbReference type="Proteomes" id="UP000242687"/>
    </source>
</evidence>
<dbReference type="SUPFAM" id="SSF109854">
    <property type="entry name" value="DinB/YfiT-like putative metalloenzymes"/>
    <property type="match status" value="1"/>
</dbReference>
<dbReference type="AlphaFoldDB" id="A0A2H9VNM7"/>
<dbReference type="OrthoDB" id="68731at2"/>